<dbReference type="AlphaFoldDB" id="A0AAP8D200"/>
<dbReference type="SUPFAM" id="SSF69754">
    <property type="entry name" value="Ribosome binding protein Y (YfiA homologue)"/>
    <property type="match status" value="1"/>
</dbReference>
<accession>A0AAP8D200</accession>
<dbReference type="Proteomes" id="UP000216164">
    <property type="component" value="Unassembled WGS sequence"/>
</dbReference>
<dbReference type="InterPro" id="IPR036567">
    <property type="entry name" value="RHF-like"/>
</dbReference>
<evidence type="ECO:0000313" key="2">
    <source>
        <dbReference type="Proteomes" id="UP000216164"/>
    </source>
</evidence>
<dbReference type="Pfam" id="PF02482">
    <property type="entry name" value="Ribosomal_S30AE"/>
    <property type="match status" value="1"/>
</dbReference>
<evidence type="ECO:0000313" key="1">
    <source>
        <dbReference type="EMBL" id="OYQ09611.1"/>
    </source>
</evidence>
<protein>
    <recommendedName>
        <fullName evidence="3">Ribosomal subunit interface protein</fullName>
    </recommendedName>
</protein>
<dbReference type="InterPro" id="IPR003489">
    <property type="entry name" value="RHF/RaiA"/>
</dbReference>
<gene>
    <name evidence="1" type="ORF">B7R77_22340</name>
</gene>
<organism evidence="1 2">
    <name type="scientific">Ralstonia solanacearum K60</name>
    <dbReference type="NCBI Taxonomy" id="1091042"/>
    <lineage>
        <taxon>Bacteria</taxon>
        <taxon>Pseudomonadati</taxon>
        <taxon>Pseudomonadota</taxon>
        <taxon>Betaproteobacteria</taxon>
        <taxon>Burkholderiales</taxon>
        <taxon>Burkholderiaceae</taxon>
        <taxon>Ralstonia</taxon>
        <taxon>Ralstonia solanacearum species complex</taxon>
    </lineage>
</organism>
<dbReference type="EMBL" id="NCTK01000002">
    <property type="protein sequence ID" value="OYQ09611.1"/>
    <property type="molecule type" value="Genomic_DNA"/>
</dbReference>
<proteinExistence type="predicted"/>
<sequence length="103" mass="11147">MVTHPVEVSFQDVPYSDAIQAAVSRFAARLDRLRCGITRCRAILTSGQATKRGPRCPFTAHIEVEIPGRRLVSDTVSDIDVHVALLGAFQDMVRAMQLAGPGG</sequence>
<dbReference type="RefSeq" id="WP_094395264.1">
    <property type="nucleotide sequence ID" value="NZ_NCTK01000002.1"/>
</dbReference>
<dbReference type="Gene3D" id="3.30.160.100">
    <property type="entry name" value="Ribosome hibernation promotion factor-like"/>
    <property type="match status" value="1"/>
</dbReference>
<comment type="caution">
    <text evidence="1">The sequence shown here is derived from an EMBL/GenBank/DDBJ whole genome shotgun (WGS) entry which is preliminary data.</text>
</comment>
<evidence type="ECO:0008006" key="3">
    <source>
        <dbReference type="Google" id="ProtNLM"/>
    </source>
</evidence>
<name>A0AAP8D200_RALSL</name>
<reference evidence="1 2" key="1">
    <citation type="submission" date="2017-04" db="EMBL/GenBank/DDBJ databases">
        <title>Genome Announcement: Closed genomes of Ralstonia solanacearum strains K60, UW551, and UW700.</title>
        <authorList>
            <person name="Hayes M."/>
            <person name="Macintyre A.M."/>
            <person name="Allen C."/>
        </authorList>
    </citation>
    <scope>NUCLEOTIDE SEQUENCE [LARGE SCALE GENOMIC DNA]</scope>
    <source>
        <strain evidence="1 2">UW25</strain>
    </source>
</reference>